<dbReference type="Proteomes" id="UP000244173">
    <property type="component" value="Chromosome"/>
</dbReference>
<evidence type="ECO:0000313" key="2">
    <source>
        <dbReference type="EMBL" id="AVY95099.1"/>
    </source>
</evidence>
<protein>
    <recommendedName>
        <fullName evidence="1">UspA domain-containing protein</fullName>
    </recommendedName>
</protein>
<dbReference type="KEGG" id="maer:DAI18_14400"/>
<gene>
    <name evidence="2" type="ORF">DAI18_14400</name>
</gene>
<dbReference type="SUPFAM" id="SSF52402">
    <property type="entry name" value="Adenine nucleotide alpha hydrolases-like"/>
    <property type="match status" value="1"/>
</dbReference>
<reference evidence="2 3" key="1">
    <citation type="submission" date="2018-04" db="EMBL/GenBank/DDBJ databases">
        <title>Denitrifier Microvirgula.</title>
        <authorList>
            <person name="Anderson E."/>
            <person name="Jang J."/>
            <person name="Ishii S."/>
        </authorList>
    </citation>
    <scope>NUCLEOTIDE SEQUENCE [LARGE SCALE GENOMIC DNA]</scope>
    <source>
        <strain evidence="2 3">BE2.4</strain>
    </source>
</reference>
<sequence>MPGLRRMTDKSRGAMDSTNRVLIVSDGVADEQPLIDAAVALGTPASAGGTLLRIAPPAWSPLAPLPRPLPRFPTGGDWQVLADASLAELDIQRQRHPLTLAAHQPAPWPREGLTALTRQLLTPPHGTLLIVRRPGAAPYRRVLVAIELSADRAADCLQLARRFAPAAELTVLHALPRQPDAADQACPPDQREAALDRLDALLDQAGLSPRQAFKIAECAHAPELILDKERELLADLLVIGGRTPSALRRLFYRGVMPQVLAQAGCDVLIAPAQPR</sequence>
<evidence type="ECO:0000259" key="1">
    <source>
        <dbReference type="Pfam" id="PF00582"/>
    </source>
</evidence>
<feature type="domain" description="UspA" evidence="1">
    <location>
        <begin position="139"/>
        <end position="270"/>
    </location>
</feature>
<proteinExistence type="predicted"/>
<dbReference type="Gene3D" id="3.40.50.12370">
    <property type="match status" value="1"/>
</dbReference>
<dbReference type="InterPro" id="IPR006016">
    <property type="entry name" value="UspA"/>
</dbReference>
<name>A0A2S0PCJ0_9NEIS</name>
<keyword evidence="3" id="KW-1185">Reference proteome</keyword>
<dbReference type="Pfam" id="PF00582">
    <property type="entry name" value="Usp"/>
    <property type="match status" value="1"/>
</dbReference>
<accession>A0A2S0PCJ0</accession>
<dbReference type="EMBL" id="CP028519">
    <property type="protein sequence ID" value="AVY95099.1"/>
    <property type="molecule type" value="Genomic_DNA"/>
</dbReference>
<dbReference type="STRING" id="1122240.GCA_000620105_01410"/>
<evidence type="ECO:0000313" key="3">
    <source>
        <dbReference type="Proteomes" id="UP000244173"/>
    </source>
</evidence>
<organism evidence="2 3">
    <name type="scientific">Microvirgula aerodenitrificans</name>
    <dbReference type="NCBI Taxonomy" id="57480"/>
    <lineage>
        <taxon>Bacteria</taxon>
        <taxon>Pseudomonadati</taxon>
        <taxon>Pseudomonadota</taxon>
        <taxon>Betaproteobacteria</taxon>
        <taxon>Neisseriales</taxon>
        <taxon>Aquaspirillaceae</taxon>
        <taxon>Microvirgula</taxon>
    </lineage>
</organism>
<dbReference type="AlphaFoldDB" id="A0A2S0PCJ0"/>
<dbReference type="CDD" id="cd00293">
    <property type="entry name" value="USP-like"/>
    <property type="match status" value="1"/>
</dbReference>